<dbReference type="SUPFAM" id="SSF82866">
    <property type="entry name" value="Multidrug efflux transporter AcrB transmembrane domain"/>
    <property type="match status" value="1"/>
</dbReference>
<comment type="subcellular location">
    <subcellularLocation>
        <location evidence="1">Membrane</location>
        <topology evidence="1">Multi-pass membrane protein</topology>
    </subcellularLocation>
</comment>
<feature type="region of interest" description="Disordered" evidence="7">
    <location>
        <begin position="220"/>
        <end position="258"/>
    </location>
</feature>
<feature type="transmembrane region" description="Helical" evidence="8">
    <location>
        <begin position="168"/>
        <end position="197"/>
    </location>
</feature>
<dbReference type="Gene3D" id="1.20.1640.10">
    <property type="entry name" value="Multidrug efflux transporter AcrB transmembrane domain"/>
    <property type="match status" value="1"/>
</dbReference>
<evidence type="ECO:0000313" key="11">
    <source>
        <dbReference type="Proteomes" id="UP000677054"/>
    </source>
</evidence>
<evidence type="ECO:0000256" key="6">
    <source>
        <dbReference type="ARBA" id="ARBA00023180"/>
    </source>
</evidence>
<organism evidence="10">
    <name type="scientific">Darwinula stevensoni</name>
    <dbReference type="NCBI Taxonomy" id="69355"/>
    <lineage>
        <taxon>Eukaryota</taxon>
        <taxon>Metazoa</taxon>
        <taxon>Ecdysozoa</taxon>
        <taxon>Arthropoda</taxon>
        <taxon>Crustacea</taxon>
        <taxon>Oligostraca</taxon>
        <taxon>Ostracoda</taxon>
        <taxon>Podocopa</taxon>
        <taxon>Podocopida</taxon>
        <taxon>Darwinulocopina</taxon>
        <taxon>Darwinuloidea</taxon>
        <taxon>Darwinulidae</taxon>
        <taxon>Darwinula</taxon>
    </lineage>
</organism>
<evidence type="ECO:0000259" key="9">
    <source>
        <dbReference type="PROSITE" id="PS50156"/>
    </source>
</evidence>
<evidence type="ECO:0000256" key="3">
    <source>
        <dbReference type="ARBA" id="ARBA00022692"/>
    </source>
</evidence>
<feature type="compositionally biased region" description="Polar residues" evidence="7">
    <location>
        <begin position="238"/>
        <end position="252"/>
    </location>
</feature>
<dbReference type="InterPro" id="IPR000731">
    <property type="entry name" value="SSD"/>
</dbReference>
<feature type="non-terminal residue" evidence="10">
    <location>
        <position position="258"/>
    </location>
</feature>
<keyword evidence="11" id="KW-1185">Reference proteome</keyword>
<dbReference type="InterPro" id="IPR051697">
    <property type="entry name" value="Patched_domain-protein"/>
</dbReference>
<protein>
    <recommendedName>
        <fullName evidence="9">SSD domain-containing protein</fullName>
    </recommendedName>
</protein>
<reference evidence="10" key="1">
    <citation type="submission" date="2020-11" db="EMBL/GenBank/DDBJ databases">
        <authorList>
            <person name="Tran Van P."/>
        </authorList>
    </citation>
    <scope>NUCLEOTIDE SEQUENCE</scope>
</reference>
<dbReference type="PROSITE" id="PS50156">
    <property type="entry name" value="SSD"/>
    <property type="match status" value="1"/>
</dbReference>
<feature type="transmembrane region" description="Helical" evidence="8">
    <location>
        <begin position="70"/>
        <end position="90"/>
    </location>
</feature>
<keyword evidence="3 8" id="KW-0812">Transmembrane</keyword>
<keyword evidence="6" id="KW-0325">Glycoprotein</keyword>
<evidence type="ECO:0000256" key="7">
    <source>
        <dbReference type="SAM" id="MobiDB-lite"/>
    </source>
</evidence>
<dbReference type="Proteomes" id="UP000677054">
    <property type="component" value="Unassembled WGS sequence"/>
</dbReference>
<evidence type="ECO:0000256" key="2">
    <source>
        <dbReference type="ARBA" id="ARBA00005585"/>
    </source>
</evidence>
<keyword evidence="4 8" id="KW-1133">Transmembrane helix</keyword>
<gene>
    <name evidence="10" type="ORF">DSTB1V02_LOCUS1994</name>
</gene>
<feature type="transmembrane region" description="Helical" evidence="8">
    <location>
        <begin position="142"/>
        <end position="162"/>
    </location>
</feature>
<dbReference type="PANTHER" id="PTHR10796">
    <property type="entry name" value="PATCHED-RELATED"/>
    <property type="match status" value="1"/>
</dbReference>
<keyword evidence="5 8" id="KW-0472">Membrane</keyword>
<evidence type="ECO:0000256" key="1">
    <source>
        <dbReference type="ARBA" id="ARBA00004141"/>
    </source>
</evidence>
<comment type="similarity">
    <text evidence="2">Belongs to the patched family.</text>
</comment>
<sequence>MVAAEEELLKLKNDMQVLDIHFFTTRMASDQLEKGFRQILPFVTAAIVILIAFSSLSLVSLDCVESKPGLAIMAVISSVISTVASMGLLIYLQVPFIGLNKIAPFLILGIGLDDTFVLVAAWRRTNPRNSVAERMRETYSEAAVSVTITSVTDGLSFLIGALTDIPSIYIFCMYTGTAVVFLYFSHLTFFGGFLAYVGYGEKANRHSILCVKVPPRSRDGKIPPGRNIDIAVDPPPSGRTSTTLPWPNSGLNETRELR</sequence>
<dbReference type="AlphaFoldDB" id="A0A7R8X1L9"/>
<evidence type="ECO:0000256" key="8">
    <source>
        <dbReference type="SAM" id="Phobius"/>
    </source>
</evidence>
<dbReference type="OrthoDB" id="6505774at2759"/>
<feature type="transmembrane region" description="Helical" evidence="8">
    <location>
        <begin position="39"/>
        <end position="58"/>
    </location>
</feature>
<name>A0A7R8X1L9_9CRUS</name>
<dbReference type="EMBL" id="LR899723">
    <property type="protein sequence ID" value="CAD7242019.1"/>
    <property type="molecule type" value="Genomic_DNA"/>
</dbReference>
<accession>A0A7R8X1L9</accession>
<feature type="transmembrane region" description="Helical" evidence="8">
    <location>
        <begin position="102"/>
        <end position="122"/>
    </location>
</feature>
<evidence type="ECO:0000256" key="4">
    <source>
        <dbReference type="ARBA" id="ARBA00022989"/>
    </source>
</evidence>
<proteinExistence type="inferred from homology"/>
<dbReference type="InterPro" id="IPR003392">
    <property type="entry name" value="PTHD_SSD"/>
</dbReference>
<dbReference type="Pfam" id="PF02460">
    <property type="entry name" value="Patched"/>
    <property type="match status" value="1"/>
</dbReference>
<evidence type="ECO:0000313" key="10">
    <source>
        <dbReference type="EMBL" id="CAD7242019.1"/>
    </source>
</evidence>
<dbReference type="EMBL" id="CAJPEV010000206">
    <property type="protein sequence ID" value="CAG0882355.1"/>
    <property type="molecule type" value="Genomic_DNA"/>
</dbReference>
<evidence type="ECO:0000256" key="5">
    <source>
        <dbReference type="ARBA" id="ARBA00023136"/>
    </source>
</evidence>
<dbReference type="PANTHER" id="PTHR10796:SF92">
    <property type="entry name" value="PATCHED-RELATED, ISOFORM A"/>
    <property type="match status" value="1"/>
</dbReference>
<dbReference type="GO" id="GO:0016020">
    <property type="term" value="C:membrane"/>
    <property type="evidence" value="ECO:0007669"/>
    <property type="project" value="UniProtKB-SubCell"/>
</dbReference>
<feature type="domain" description="SSD" evidence="9">
    <location>
        <begin position="39"/>
        <end position="196"/>
    </location>
</feature>